<evidence type="ECO:0000313" key="2">
    <source>
        <dbReference type="Proteomes" id="UP000182658"/>
    </source>
</evidence>
<gene>
    <name evidence="1" type="ORF">CONLIGDRAFT_626870</name>
</gene>
<dbReference type="InParanoid" id="A0A1J7JZF5"/>
<dbReference type="EMBL" id="KV875093">
    <property type="protein sequence ID" value="OIW34820.1"/>
    <property type="molecule type" value="Genomic_DNA"/>
</dbReference>
<keyword evidence="2" id="KW-1185">Reference proteome</keyword>
<organism evidence="1 2">
    <name type="scientific">Coniochaeta ligniaria NRRL 30616</name>
    <dbReference type="NCBI Taxonomy" id="1408157"/>
    <lineage>
        <taxon>Eukaryota</taxon>
        <taxon>Fungi</taxon>
        <taxon>Dikarya</taxon>
        <taxon>Ascomycota</taxon>
        <taxon>Pezizomycotina</taxon>
        <taxon>Sordariomycetes</taxon>
        <taxon>Sordariomycetidae</taxon>
        <taxon>Coniochaetales</taxon>
        <taxon>Coniochaetaceae</taxon>
        <taxon>Coniochaeta</taxon>
    </lineage>
</organism>
<name>A0A1J7JZF5_9PEZI</name>
<evidence type="ECO:0000313" key="1">
    <source>
        <dbReference type="EMBL" id="OIW34820.1"/>
    </source>
</evidence>
<dbReference type="Proteomes" id="UP000182658">
    <property type="component" value="Unassembled WGS sequence"/>
</dbReference>
<dbReference type="OrthoDB" id="5140754at2759"/>
<accession>A0A1J7JZF5</accession>
<protein>
    <submittedName>
        <fullName evidence="1">Uncharacterized protein</fullName>
    </submittedName>
</protein>
<reference evidence="1 2" key="1">
    <citation type="submission" date="2016-10" db="EMBL/GenBank/DDBJ databases">
        <title>Draft genome sequence of Coniochaeta ligniaria NRRL30616, a lignocellulolytic fungus for bioabatement of inhibitors in plant biomass hydrolysates.</title>
        <authorList>
            <consortium name="DOE Joint Genome Institute"/>
            <person name="Jimenez D.J."/>
            <person name="Hector R.E."/>
            <person name="Riley R."/>
            <person name="Sun H."/>
            <person name="Grigoriev I.V."/>
            <person name="Van Elsas J.D."/>
            <person name="Nichols N.N."/>
        </authorList>
    </citation>
    <scope>NUCLEOTIDE SEQUENCE [LARGE SCALE GENOMIC DNA]</scope>
    <source>
        <strain evidence="1 2">NRRL 30616</strain>
    </source>
</reference>
<dbReference type="AlphaFoldDB" id="A0A1J7JZF5"/>
<proteinExistence type="predicted"/>
<sequence>MLSTREEIKSALEAYCSEIAANNRRGLETLIPIIANWVPKEGSEFDDVPEDEVPRFRLESLCHLVGHWGIIGRLSDPTELLTRWDELAPLVELDGVIRLRAPGQDSEMNIDGRTYPLEVLADQEYRELKFNEYVTVVEAALRERVLEEARDTVAFPEELRILFELGVDGLCGPGLIEWQGQGCGCHFWIGLGREGVEDVAARVQGPDTEMRRWGVTIRGCFTQAPWPDQGPGEWVIAGGWGIGTGHDAQTCCAVFCRRPDEEEFAWRYVISCEYDQVVFNTIPDLFEYYKDFEQGAFDQRVEDYADEGSLFPPERF</sequence>